<keyword evidence="2" id="KW-1185">Reference proteome</keyword>
<name>A0ACB6YX48_THEGA</name>
<reference evidence="1" key="2">
    <citation type="journal article" date="2020" name="Nat. Commun.">
        <title>Large-scale genome sequencing of mycorrhizal fungi provides insights into the early evolution of symbiotic traits.</title>
        <authorList>
            <person name="Miyauchi S."/>
            <person name="Kiss E."/>
            <person name="Kuo A."/>
            <person name="Drula E."/>
            <person name="Kohler A."/>
            <person name="Sanchez-Garcia M."/>
            <person name="Morin E."/>
            <person name="Andreopoulos B."/>
            <person name="Barry K.W."/>
            <person name="Bonito G."/>
            <person name="Buee M."/>
            <person name="Carver A."/>
            <person name="Chen C."/>
            <person name="Cichocki N."/>
            <person name="Clum A."/>
            <person name="Culley D."/>
            <person name="Crous P.W."/>
            <person name="Fauchery L."/>
            <person name="Girlanda M."/>
            <person name="Hayes R.D."/>
            <person name="Keri Z."/>
            <person name="LaButti K."/>
            <person name="Lipzen A."/>
            <person name="Lombard V."/>
            <person name="Magnuson J."/>
            <person name="Maillard F."/>
            <person name="Murat C."/>
            <person name="Nolan M."/>
            <person name="Ohm R.A."/>
            <person name="Pangilinan J."/>
            <person name="Pereira M.F."/>
            <person name="Perotto S."/>
            <person name="Peter M."/>
            <person name="Pfister S."/>
            <person name="Riley R."/>
            <person name="Sitrit Y."/>
            <person name="Stielow J.B."/>
            <person name="Szollosi G."/>
            <person name="Zifcakova L."/>
            <person name="Stursova M."/>
            <person name="Spatafora J.W."/>
            <person name="Tedersoo L."/>
            <person name="Vaario L.M."/>
            <person name="Yamada A."/>
            <person name="Yan M."/>
            <person name="Wang P."/>
            <person name="Xu J."/>
            <person name="Bruns T."/>
            <person name="Baldrian P."/>
            <person name="Vilgalys R."/>
            <person name="Dunand C."/>
            <person name="Henrissat B."/>
            <person name="Grigoriev I.V."/>
            <person name="Hibbett D."/>
            <person name="Nagy L.G."/>
            <person name="Martin F.M."/>
        </authorList>
    </citation>
    <scope>NUCLEOTIDE SEQUENCE</scope>
    <source>
        <strain evidence="1">P2</strain>
    </source>
</reference>
<dbReference type="Proteomes" id="UP000886501">
    <property type="component" value="Unassembled WGS sequence"/>
</dbReference>
<reference evidence="1" key="1">
    <citation type="submission" date="2019-10" db="EMBL/GenBank/DDBJ databases">
        <authorList>
            <consortium name="DOE Joint Genome Institute"/>
            <person name="Kuo A."/>
            <person name="Miyauchi S."/>
            <person name="Kiss E."/>
            <person name="Drula E."/>
            <person name="Kohler A."/>
            <person name="Sanchez-Garcia M."/>
            <person name="Andreopoulos B."/>
            <person name="Barry K.W."/>
            <person name="Bonito G."/>
            <person name="Buee M."/>
            <person name="Carver A."/>
            <person name="Chen C."/>
            <person name="Cichocki N."/>
            <person name="Clum A."/>
            <person name="Culley D."/>
            <person name="Crous P.W."/>
            <person name="Fauchery L."/>
            <person name="Girlanda M."/>
            <person name="Hayes R."/>
            <person name="Keri Z."/>
            <person name="Labutti K."/>
            <person name="Lipzen A."/>
            <person name="Lombard V."/>
            <person name="Magnuson J."/>
            <person name="Maillard F."/>
            <person name="Morin E."/>
            <person name="Murat C."/>
            <person name="Nolan M."/>
            <person name="Ohm R."/>
            <person name="Pangilinan J."/>
            <person name="Pereira M."/>
            <person name="Perotto S."/>
            <person name="Peter M."/>
            <person name="Riley R."/>
            <person name="Sitrit Y."/>
            <person name="Stielow B."/>
            <person name="Szollosi G."/>
            <person name="Zifcakova L."/>
            <person name="Stursova M."/>
            <person name="Spatafora J.W."/>
            <person name="Tedersoo L."/>
            <person name="Vaario L.-M."/>
            <person name="Yamada A."/>
            <person name="Yan M."/>
            <person name="Wang P."/>
            <person name="Xu J."/>
            <person name="Bruns T."/>
            <person name="Baldrian P."/>
            <person name="Vilgalys R."/>
            <person name="Henrissat B."/>
            <person name="Grigoriev I.V."/>
            <person name="Hibbett D."/>
            <person name="Nagy L.G."/>
            <person name="Martin F.M."/>
        </authorList>
    </citation>
    <scope>NUCLEOTIDE SEQUENCE</scope>
    <source>
        <strain evidence="1">P2</strain>
    </source>
</reference>
<proteinExistence type="predicted"/>
<evidence type="ECO:0000313" key="1">
    <source>
        <dbReference type="EMBL" id="KAF9641996.1"/>
    </source>
</evidence>
<dbReference type="EMBL" id="MU118804">
    <property type="protein sequence ID" value="KAF9641996.1"/>
    <property type="molecule type" value="Genomic_DNA"/>
</dbReference>
<organism evidence="1 2">
    <name type="scientific">Thelephora ganbajun</name>
    <name type="common">Ganba fungus</name>
    <dbReference type="NCBI Taxonomy" id="370292"/>
    <lineage>
        <taxon>Eukaryota</taxon>
        <taxon>Fungi</taxon>
        <taxon>Dikarya</taxon>
        <taxon>Basidiomycota</taxon>
        <taxon>Agaricomycotina</taxon>
        <taxon>Agaricomycetes</taxon>
        <taxon>Thelephorales</taxon>
        <taxon>Thelephoraceae</taxon>
        <taxon>Thelephora</taxon>
    </lineage>
</organism>
<gene>
    <name evidence="1" type="ORF">BDM02DRAFT_3133407</name>
</gene>
<comment type="caution">
    <text evidence="1">The sequence shown here is derived from an EMBL/GenBank/DDBJ whole genome shotgun (WGS) entry which is preliminary data.</text>
</comment>
<evidence type="ECO:0000313" key="2">
    <source>
        <dbReference type="Proteomes" id="UP000886501"/>
    </source>
</evidence>
<sequence length="118" mass="12943">MSLLGPCMLEFRFSPETEWVLTSHHHVLVVLLASPFHKHCFLKVASRKGSLREESGCLCWWKEMGGDVCQEGCCGLVEKGWLKKWKQNGVWGIVGAGGSIGVDDSFRVSLGGQLPVVG</sequence>
<accession>A0ACB6YX48</accession>
<protein>
    <submittedName>
        <fullName evidence="1">Uncharacterized protein</fullName>
    </submittedName>
</protein>